<dbReference type="InterPro" id="IPR001155">
    <property type="entry name" value="OxRdtase_FMN_N"/>
</dbReference>
<feature type="domain" description="NADH:flavin oxidoreductase/NADH oxidase N-terminal" evidence="1">
    <location>
        <begin position="3"/>
        <end position="331"/>
    </location>
</feature>
<name>A0A919UXU1_9ACTN</name>
<evidence type="ECO:0000313" key="2">
    <source>
        <dbReference type="EMBL" id="GII77351.1"/>
    </source>
</evidence>
<evidence type="ECO:0000259" key="1">
    <source>
        <dbReference type="Pfam" id="PF00724"/>
    </source>
</evidence>
<dbReference type="InterPro" id="IPR013785">
    <property type="entry name" value="Aldolase_TIM"/>
</dbReference>
<accession>A0A919UXU1</accession>
<dbReference type="InterPro" id="IPR045247">
    <property type="entry name" value="Oye-like"/>
</dbReference>
<gene>
    <name evidence="2" type="ORF">Sru01_23330</name>
</gene>
<dbReference type="EMBL" id="BOOU01000034">
    <property type="protein sequence ID" value="GII77351.1"/>
    <property type="molecule type" value="Genomic_DNA"/>
</dbReference>
<dbReference type="GO" id="GO:0010181">
    <property type="term" value="F:FMN binding"/>
    <property type="evidence" value="ECO:0007669"/>
    <property type="project" value="InterPro"/>
</dbReference>
<comment type="caution">
    <text evidence="2">The sequence shown here is derived from an EMBL/GenBank/DDBJ whole genome shotgun (WGS) entry which is preliminary data.</text>
</comment>
<dbReference type="RefSeq" id="WP_203984186.1">
    <property type="nucleotide sequence ID" value="NZ_BOOU01000034.1"/>
</dbReference>
<keyword evidence="3" id="KW-1185">Reference proteome</keyword>
<evidence type="ECO:0000313" key="3">
    <source>
        <dbReference type="Proteomes" id="UP000655287"/>
    </source>
</evidence>
<dbReference type="PANTHER" id="PTHR22893:SF91">
    <property type="entry name" value="NADPH DEHYDROGENASE 2-RELATED"/>
    <property type="match status" value="1"/>
</dbReference>
<dbReference type="PANTHER" id="PTHR22893">
    <property type="entry name" value="NADH OXIDOREDUCTASE-RELATED"/>
    <property type="match status" value="1"/>
</dbReference>
<dbReference type="GO" id="GO:0016491">
    <property type="term" value="F:oxidoreductase activity"/>
    <property type="evidence" value="ECO:0007669"/>
    <property type="project" value="InterPro"/>
</dbReference>
<dbReference type="Proteomes" id="UP000655287">
    <property type="component" value="Unassembled WGS sequence"/>
</dbReference>
<reference evidence="2" key="1">
    <citation type="submission" date="2021-01" db="EMBL/GenBank/DDBJ databases">
        <title>Whole genome shotgun sequence of Sphaerisporangium rufum NBRC 109079.</title>
        <authorList>
            <person name="Komaki H."/>
            <person name="Tamura T."/>
        </authorList>
    </citation>
    <scope>NUCLEOTIDE SEQUENCE</scope>
    <source>
        <strain evidence="2">NBRC 109079</strain>
    </source>
</reference>
<dbReference type="Pfam" id="PF00724">
    <property type="entry name" value="Oxidored_FMN"/>
    <property type="match status" value="1"/>
</dbReference>
<protein>
    <submittedName>
        <fullName evidence="2">Alkene reductase</fullName>
    </submittedName>
</protein>
<dbReference type="Gene3D" id="3.20.20.70">
    <property type="entry name" value="Aldolase class I"/>
    <property type="match status" value="1"/>
</dbReference>
<dbReference type="SUPFAM" id="SSF51395">
    <property type="entry name" value="FMN-linked oxidoreductases"/>
    <property type="match status" value="1"/>
</dbReference>
<sequence>MADLFEPVRVGALLLPNRLVMSPMTRSRADRRGVPAAEAAVYYAQRASAGLIITEGTQPSLAGQGYPGTPGLHTAEQAAAWRAVTEAVHAAGGRIVVQLMHAGRIGHRSLHGLTPVAPSPVRAAGTVYTEAGRLPLPEPRELPAAEIRATIGDFARAARLAVAAGFDGVELHGGSGYLIHQFLSSATNRRTDGYGADRIRFAVELAAAVAEAAGPGRVGMRITPGDRLNDMAEHDAAEIYPALAAALAPLDLLYLHLAGVDCDDPLAAAIRARWPGTLVAAPGTGGDPPSDGGRAAGERWLARGADLVAFGRAFLANPDLVERLRTGAPLNRPDPATYYGGGRHGYTDYALTSPAPLR</sequence>
<dbReference type="AlphaFoldDB" id="A0A919UXU1"/>
<organism evidence="2 3">
    <name type="scientific">Sphaerisporangium rufum</name>
    <dbReference type="NCBI Taxonomy" id="1381558"/>
    <lineage>
        <taxon>Bacteria</taxon>
        <taxon>Bacillati</taxon>
        <taxon>Actinomycetota</taxon>
        <taxon>Actinomycetes</taxon>
        <taxon>Streptosporangiales</taxon>
        <taxon>Streptosporangiaceae</taxon>
        <taxon>Sphaerisporangium</taxon>
    </lineage>
</organism>
<proteinExistence type="predicted"/>